<feature type="transmembrane region" description="Helical" evidence="3">
    <location>
        <begin position="21"/>
        <end position="44"/>
    </location>
</feature>
<dbReference type="InterPro" id="IPR007813">
    <property type="entry name" value="PilN"/>
</dbReference>
<dbReference type="PANTHER" id="PTHR40278:SF2">
    <property type="entry name" value="TYPE IV PILUS INNER MEMBRANE COMPONENT PILN"/>
    <property type="match status" value="1"/>
</dbReference>
<dbReference type="GO" id="GO:0043107">
    <property type="term" value="P:type IV pilus-dependent motility"/>
    <property type="evidence" value="ECO:0007669"/>
    <property type="project" value="TreeGrafter"/>
</dbReference>
<keyword evidence="1" id="KW-0175">Coiled coil</keyword>
<dbReference type="RefSeq" id="WP_095621454.1">
    <property type="nucleotide sequence ID" value="NZ_NSKB01000005.1"/>
</dbReference>
<evidence type="ECO:0000256" key="1">
    <source>
        <dbReference type="SAM" id="Coils"/>
    </source>
</evidence>
<name>A0A2A2EU35_9GAMM</name>
<feature type="region of interest" description="Disordered" evidence="2">
    <location>
        <begin position="162"/>
        <end position="199"/>
    </location>
</feature>
<dbReference type="Pfam" id="PF05137">
    <property type="entry name" value="PilN"/>
    <property type="match status" value="1"/>
</dbReference>
<organism evidence="4 5">
    <name type="scientific">Halomonas salipaludis</name>
    <dbReference type="NCBI Taxonomy" id="2032625"/>
    <lineage>
        <taxon>Bacteria</taxon>
        <taxon>Pseudomonadati</taxon>
        <taxon>Pseudomonadota</taxon>
        <taxon>Gammaproteobacteria</taxon>
        <taxon>Oceanospirillales</taxon>
        <taxon>Halomonadaceae</taxon>
        <taxon>Halomonas</taxon>
    </lineage>
</organism>
<dbReference type="AlphaFoldDB" id="A0A2A2EU35"/>
<feature type="coiled-coil region" evidence="1">
    <location>
        <begin position="48"/>
        <end position="75"/>
    </location>
</feature>
<dbReference type="PANTHER" id="PTHR40278">
    <property type="entry name" value="DNA UTILIZATION PROTEIN HOFN"/>
    <property type="match status" value="1"/>
</dbReference>
<protein>
    <submittedName>
        <fullName evidence="4">Fimbrial assembly protein</fullName>
    </submittedName>
</protein>
<dbReference type="InterPro" id="IPR052534">
    <property type="entry name" value="Extracell_DNA_Util/SecSys_Comp"/>
</dbReference>
<keyword evidence="3" id="KW-1133">Transmembrane helix</keyword>
<evidence type="ECO:0000256" key="3">
    <source>
        <dbReference type="SAM" id="Phobius"/>
    </source>
</evidence>
<evidence type="ECO:0000256" key="2">
    <source>
        <dbReference type="SAM" id="MobiDB-lite"/>
    </source>
</evidence>
<dbReference type="GO" id="GO:0043683">
    <property type="term" value="P:type IV pilus assembly"/>
    <property type="evidence" value="ECO:0007669"/>
    <property type="project" value="TreeGrafter"/>
</dbReference>
<keyword evidence="5" id="KW-1185">Reference proteome</keyword>
<evidence type="ECO:0000313" key="4">
    <source>
        <dbReference type="EMBL" id="PAU75984.1"/>
    </source>
</evidence>
<sequence length="199" mass="22380">MTIEINLLAWRDRARERRSRRFHAALILVAAIGLGSGASMTFFYQQRLEVQQQRNAHVEAQAAQLERDIRSLSEYEAARAQMLEQIEVFGRLRVGRPQTVHVFNQLVESLEEGVHYTRLSRQGDSLHLRGLADSNRQVFDQLRALAAASALDVPVLSEVESEDGAARRRFSLSVNQRMSEGAEQHDDTAPEPGAEEVSS</sequence>
<keyword evidence="3" id="KW-0472">Membrane</keyword>
<dbReference type="Proteomes" id="UP000217771">
    <property type="component" value="Unassembled WGS sequence"/>
</dbReference>
<evidence type="ECO:0000313" key="5">
    <source>
        <dbReference type="Proteomes" id="UP000217771"/>
    </source>
</evidence>
<comment type="caution">
    <text evidence="4">The sequence shown here is derived from an EMBL/GenBank/DDBJ whole genome shotgun (WGS) entry which is preliminary data.</text>
</comment>
<dbReference type="OrthoDB" id="5296173at2"/>
<accession>A0A2A2EU35</accession>
<proteinExistence type="predicted"/>
<keyword evidence="3" id="KW-0812">Transmembrane</keyword>
<dbReference type="EMBL" id="NSKB01000005">
    <property type="protein sequence ID" value="PAU75984.1"/>
    <property type="molecule type" value="Genomic_DNA"/>
</dbReference>
<reference evidence="4 5" key="1">
    <citation type="submission" date="2017-08" db="EMBL/GenBank/DDBJ databases">
        <title>Halomonas alkalisoli sp. nov., isolated from saline alkaline soil.</title>
        <authorList>
            <person name="Wang D."/>
            <person name="Zhang G."/>
        </authorList>
    </citation>
    <scope>NUCLEOTIDE SEQUENCE [LARGE SCALE GENOMIC DNA]</scope>
    <source>
        <strain evidence="4 5">WRN001</strain>
    </source>
</reference>
<gene>
    <name evidence="4" type="ORF">CK498_13800</name>
</gene>